<keyword evidence="3" id="KW-1185">Reference proteome</keyword>
<evidence type="ECO:0000313" key="3">
    <source>
        <dbReference type="Proteomes" id="UP001066276"/>
    </source>
</evidence>
<comment type="caution">
    <text evidence="2">The sequence shown here is derived from an EMBL/GenBank/DDBJ whole genome shotgun (WGS) entry which is preliminary data.</text>
</comment>
<dbReference type="Proteomes" id="UP001066276">
    <property type="component" value="Chromosome 1_1"/>
</dbReference>
<evidence type="ECO:0000313" key="2">
    <source>
        <dbReference type="EMBL" id="KAJ1216822.1"/>
    </source>
</evidence>
<evidence type="ECO:0000256" key="1">
    <source>
        <dbReference type="SAM" id="MobiDB-lite"/>
    </source>
</evidence>
<sequence>MPESLRGESGERLRGLEEVRTAARRSTRRHCAGRGSRVIVCSDGTLSLEWRRQECEEDKLLLQTVTSEASSRSGSPCIASGLSPGGEAEVT</sequence>
<dbReference type="EMBL" id="JANPWB010000001">
    <property type="protein sequence ID" value="KAJ1216822.1"/>
    <property type="molecule type" value="Genomic_DNA"/>
</dbReference>
<feature type="region of interest" description="Disordered" evidence="1">
    <location>
        <begin position="66"/>
        <end position="91"/>
    </location>
</feature>
<dbReference type="AlphaFoldDB" id="A0AAV7WV21"/>
<reference evidence="2" key="1">
    <citation type="journal article" date="2022" name="bioRxiv">
        <title>Sequencing and chromosome-scale assembly of the giantPleurodeles waltlgenome.</title>
        <authorList>
            <person name="Brown T."/>
            <person name="Elewa A."/>
            <person name="Iarovenko S."/>
            <person name="Subramanian E."/>
            <person name="Araus A.J."/>
            <person name="Petzold A."/>
            <person name="Susuki M."/>
            <person name="Suzuki K.-i.T."/>
            <person name="Hayashi T."/>
            <person name="Toyoda A."/>
            <person name="Oliveira C."/>
            <person name="Osipova E."/>
            <person name="Leigh N.D."/>
            <person name="Simon A."/>
            <person name="Yun M.H."/>
        </authorList>
    </citation>
    <scope>NUCLEOTIDE SEQUENCE</scope>
    <source>
        <strain evidence="2">20211129_DDA</strain>
        <tissue evidence="2">Liver</tissue>
    </source>
</reference>
<name>A0AAV7WV21_PLEWA</name>
<organism evidence="2 3">
    <name type="scientific">Pleurodeles waltl</name>
    <name type="common">Iberian ribbed newt</name>
    <dbReference type="NCBI Taxonomy" id="8319"/>
    <lineage>
        <taxon>Eukaryota</taxon>
        <taxon>Metazoa</taxon>
        <taxon>Chordata</taxon>
        <taxon>Craniata</taxon>
        <taxon>Vertebrata</taxon>
        <taxon>Euteleostomi</taxon>
        <taxon>Amphibia</taxon>
        <taxon>Batrachia</taxon>
        <taxon>Caudata</taxon>
        <taxon>Salamandroidea</taxon>
        <taxon>Salamandridae</taxon>
        <taxon>Pleurodelinae</taxon>
        <taxon>Pleurodeles</taxon>
    </lineage>
</organism>
<gene>
    <name evidence="2" type="ORF">NDU88_004421</name>
</gene>
<proteinExistence type="predicted"/>
<protein>
    <submittedName>
        <fullName evidence="2">Uncharacterized protein</fullName>
    </submittedName>
</protein>
<accession>A0AAV7WV21</accession>